<dbReference type="Pfam" id="PF00106">
    <property type="entry name" value="adh_short"/>
    <property type="match status" value="1"/>
</dbReference>
<organism evidence="5 6">
    <name type="scientific">Streptomyces dioscori</name>
    <dbReference type="NCBI Taxonomy" id="2109333"/>
    <lineage>
        <taxon>Bacteria</taxon>
        <taxon>Bacillati</taxon>
        <taxon>Actinomycetota</taxon>
        <taxon>Actinomycetes</taxon>
        <taxon>Kitasatosporales</taxon>
        <taxon>Streptomycetaceae</taxon>
        <taxon>Streptomyces</taxon>
        <taxon>Streptomyces aurantiacus group</taxon>
    </lineage>
</organism>
<evidence type="ECO:0000256" key="1">
    <source>
        <dbReference type="ARBA" id="ARBA00006484"/>
    </source>
</evidence>
<keyword evidence="3" id="KW-0560">Oxidoreductase</keyword>
<keyword evidence="6" id="KW-1185">Reference proteome</keyword>
<gene>
    <name evidence="5" type="ORF">C6Y14_33555</name>
</gene>
<reference evidence="5 6" key="1">
    <citation type="submission" date="2018-03" db="EMBL/GenBank/DDBJ databases">
        <title>Streptomyces dioscori sp. nov., a novel endophytic actinobacterium isolated from bulbil of Dioscorea bulbifera L.</title>
        <authorList>
            <person name="Zhikuan W."/>
        </authorList>
    </citation>
    <scope>NUCLEOTIDE SEQUENCE [LARGE SCALE GENOMIC DNA]</scope>
    <source>
        <strain evidence="5 6">A217</strain>
    </source>
</reference>
<dbReference type="OrthoDB" id="9781117at2"/>
<evidence type="ECO:0000313" key="6">
    <source>
        <dbReference type="Proteomes" id="UP000240429"/>
    </source>
</evidence>
<dbReference type="Proteomes" id="UP000240429">
    <property type="component" value="Unassembled WGS sequence"/>
</dbReference>
<dbReference type="PRINTS" id="PR00081">
    <property type="entry name" value="GDHRDH"/>
</dbReference>
<protein>
    <submittedName>
        <fullName evidence="5">Short-chain dehydrogenase</fullName>
    </submittedName>
</protein>
<dbReference type="SUPFAM" id="SSF51735">
    <property type="entry name" value="NAD(P)-binding Rossmann-fold domains"/>
    <property type="match status" value="1"/>
</dbReference>
<dbReference type="InterPro" id="IPR036291">
    <property type="entry name" value="NAD(P)-bd_dom_sf"/>
</dbReference>
<dbReference type="PANTHER" id="PTHR43490">
    <property type="entry name" value="(+)-NEOMENTHOL DEHYDROGENASE"/>
    <property type="match status" value="1"/>
</dbReference>
<proteinExistence type="inferred from homology"/>
<dbReference type="EMBL" id="PYBJ01000027">
    <property type="protein sequence ID" value="PSM38957.1"/>
    <property type="molecule type" value="Genomic_DNA"/>
</dbReference>
<accession>A0A2P8PY82</accession>
<name>A0A2P8PY82_9ACTN</name>
<evidence type="ECO:0000256" key="2">
    <source>
        <dbReference type="ARBA" id="ARBA00022857"/>
    </source>
</evidence>
<comment type="similarity">
    <text evidence="1 4">Belongs to the short-chain dehydrogenases/reductases (SDR) family.</text>
</comment>
<dbReference type="RefSeq" id="WP_107020654.1">
    <property type="nucleotide sequence ID" value="NZ_KZ679053.1"/>
</dbReference>
<evidence type="ECO:0000313" key="5">
    <source>
        <dbReference type="EMBL" id="PSM38957.1"/>
    </source>
</evidence>
<dbReference type="GO" id="GO:0016491">
    <property type="term" value="F:oxidoreductase activity"/>
    <property type="evidence" value="ECO:0007669"/>
    <property type="project" value="UniProtKB-KW"/>
</dbReference>
<comment type="caution">
    <text evidence="5">The sequence shown here is derived from an EMBL/GenBank/DDBJ whole genome shotgun (WGS) entry which is preliminary data.</text>
</comment>
<sequence length="226" mass="23557">MAIILVTGATRGIGYETVRTLADAGHAVWLGARDPERGKKAAQETGAHFVHLDVTDDSSIEAATHTVGELDVLINNAGILEPNPALAEATRHCLQVVFDTNVFGPVRVTNAFLPALSRSDSATVINVTSSIGSLSKSADVNDEFTAYPQDLYRASKAALNMFTVQCAKANPTMRVNCVDPGLTGTEMMGGFGQPPAVAAATIARAALLGPEGPTGQFLGPNGVVPW</sequence>
<dbReference type="Gene3D" id="3.40.50.720">
    <property type="entry name" value="NAD(P)-binding Rossmann-like Domain"/>
    <property type="match status" value="1"/>
</dbReference>
<evidence type="ECO:0000256" key="4">
    <source>
        <dbReference type="RuleBase" id="RU000363"/>
    </source>
</evidence>
<dbReference type="AlphaFoldDB" id="A0A2P8PY82"/>
<dbReference type="PANTHER" id="PTHR43490:SF99">
    <property type="entry name" value="SHORT-CHAIN DEHYDROGENASE_REDUCTASE"/>
    <property type="match status" value="1"/>
</dbReference>
<keyword evidence="2" id="KW-0521">NADP</keyword>
<dbReference type="PRINTS" id="PR00080">
    <property type="entry name" value="SDRFAMILY"/>
</dbReference>
<dbReference type="InterPro" id="IPR002347">
    <property type="entry name" value="SDR_fam"/>
</dbReference>
<evidence type="ECO:0000256" key="3">
    <source>
        <dbReference type="ARBA" id="ARBA00023002"/>
    </source>
</evidence>